<dbReference type="EMBL" id="BOMV01000133">
    <property type="protein sequence ID" value="GIF02375.1"/>
    <property type="molecule type" value="Genomic_DNA"/>
</dbReference>
<keyword evidence="3" id="KW-1185">Reference proteome</keyword>
<feature type="transmembrane region" description="Helical" evidence="1">
    <location>
        <begin position="209"/>
        <end position="229"/>
    </location>
</feature>
<feature type="transmembrane region" description="Helical" evidence="1">
    <location>
        <begin position="249"/>
        <end position="273"/>
    </location>
</feature>
<comment type="caution">
    <text evidence="2">The sequence shown here is derived from an EMBL/GenBank/DDBJ whole genome shotgun (WGS) entry which is preliminary data.</text>
</comment>
<evidence type="ECO:0000313" key="2">
    <source>
        <dbReference type="EMBL" id="GIF02375.1"/>
    </source>
</evidence>
<keyword evidence="1" id="KW-1133">Transmembrane helix</keyword>
<reference evidence="2" key="1">
    <citation type="submission" date="2021-01" db="EMBL/GenBank/DDBJ databases">
        <title>Whole genome shotgun sequence of Actinoplanes rishiriensis NBRC 108556.</title>
        <authorList>
            <person name="Komaki H."/>
            <person name="Tamura T."/>
        </authorList>
    </citation>
    <scope>NUCLEOTIDE SEQUENCE</scope>
    <source>
        <strain evidence="2">NBRC 108556</strain>
    </source>
</reference>
<dbReference type="PANTHER" id="PTHR37305:SF1">
    <property type="entry name" value="MEMBRANE PROTEIN"/>
    <property type="match status" value="1"/>
</dbReference>
<proteinExistence type="predicted"/>
<feature type="transmembrane region" description="Helical" evidence="1">
    <location>
        <begin position="135"/>
        <end position="159"/>
    </location>
</feature>
<feature type="transmembrane region" description="Helical" evidence="1">
    <location>
        <begin position="179"/>
        <end position="197"/>
    </location>
</feature>
<dbReference type="PANTHER" id="PTHR37305">
    <property type="entry name" value="INTEGRAL MEMBRANE PROTEIN-RELATED"/>
    <property type="match status" value="1"/>
</dbReference>
<name>A0A919K9Q6_9ACTN</name>
<gene>
    <name evidence="2" type="ORF">Ari01nite_98390</name>
</gene>
<protein>
    <submittedName>
        <fullName evidence="2">ABC transporter</fullName>
    </submittedName>
</protein>
<sequence length="278" mass="29285">MNTYSTAEVAQSGDVITRESAAGPERGGGLWGAIRFEWVKLWSVRSTWWCLATGVILMVLWAGVVGYDYSYEDTAHPAPTEPFPVGDTTIQAAQLAQFAIMALAMLVITSEYASGSIRATLQCVPSRFRMLTSKAILVGLVTFVYGLVLAGAGTISGGIMLEDLALVESGELMRQLPSVAAYLALVGMFTLGVGFILRSAVGTLSVSMLLLVVLPLITRGIGAEFIQTISDFLPGSAGTYLLDGGGDRYGAGPALLILAAWAVAALGFGYSTLKKRDA</sequence>
<feature type="transmembrane region" description="Helical" evidence="1">
    <location>
        <begin position="89"/>
        <end position="108"/>
    </location>
</feature>
<keyword evidence="1" id="KW-0472">Membrane</keyword>
<keyword evidence="1" id="KW-0812">Transmembrane</keyword>
<evidence type="ECO:0000313" key="3">
    <source>
        <dbReference type="Proteomes" id="UP000636960"/>
    </source>
</evidence>
<accession>A0A919K9Q6</accession>
<dbReference type="RefSeq" id="WP_203791556.1">
    <property type="nucleotide sequence ID" value="NZ_BOMV01000133.1"/>
</dbReference>
<organism evidence="2 3">
    <name type="scientific">Paractinoplanes rishiriensis</name>
    <dbReference type="NCBI Taxonomy" id="1050105"/>
    <lineage>
        <taxon>Bacteria</taxon>
        <taxon>Bacillati</taxon>
        <taxon>Actinomycetota</taxon>
        <taxon>Actinomycetes</taxon>
        <taxon>Micromonosporales</taxon>
        <taxon>Micromonosporaceae</taxon>
        <taxon>Paractinoplanes</taxon>
    </lineage>
</organism>
<dbReference type="AlphaFoldDB" id="A0A919K9Q6"/>
<dbReference type="Proteomes" id="UP000636960">
    <property type="component" value="Unassembled WGS sequence"/>
</dbReference>
<evidence type="ECO:0000256" key="1">
    <source>
        <dbReference type="SAM" id="Phobius"/>
    </source>
</evidence>
<feature type="transmembrane region" description="Helical" evidence="1">
    <location>
        <begin position="48"/>
        <end position="69"/>
    </location>
</feature>